<feature type="compositionally biased region" description="Low complexity" evidence="4">
    <location>
        <begin position="662"/>
        <end position="672"/>
    </location>
</feature>
<dbReference type="SUPFAM" id="SSF48452">
    <property type="entry name" value="TPR-like"/>
    <property type="match status" value="2"/>
</dbReference>
<keyword evidence="2 3" id="KW-0802">TPR repeat</keyword>
<evidence type="ECO:0000256" key="2">
    <source>
        <dbReference type="ARBA" id="ARBA00022803"/>
    </source>
</evidence>
<evidence type="ECO:0000313" key="5">
    <source>
        <dbReference type="EMBL" id="EDV19998.1"/>
    </source>
</evidence>
<dbReference type="PROSITE" id="PS50293">
    <property type="entry name" value="TPR_REGION"/>
    <property type="match status" value="1"/>
</dbReference>
<keyword evidence="1" id="KW-0677">Repeat</keyword>
<feature type="compositionally biased region" description="Polar residues" evidence="4">
    <location>
        <begin position="1474"/>
        <end position="1492"/>
    </location>
</feature>
<dbReference type="HOGENOM" id="CLU_242447_0_0_1"/>
<feature type="compositionally biased region" description="Polar residues" evidence="4">
    <location>
        <begin position="1435"/>
        <end position="1449"/>
    </location>
</feature>
<proteinExistence type="predicted"/>
<reference evidence="5 6" key="1">
    <citation type="journal article" date="2008" name="Nature">
        <title>The Trichoplax genome and the nature of placozoans.</title>
        <authorList>
            <person name="Srivastava M."/>
            <person name="Begovic E."/>
            <person name="Chapman J."/>
            <person name="Putnam N.H."/>
            <person name="Hellsten U."/>
            <person name="Kawashima T."/>
            <person name="Kuo A."/>
            <person name="Mitros T."/>
            <person name="Salamov A."/>
            <person name="Carpenter M.L."/>
            <person name="Signorovitch A.Y."/>
            <person name="Moreno M.A."/>
            <person name="Kamm K."/>
            <person name="Grimwood J."/>
            <person name="Schmutz J."/>
            <person name="Shapiro H."/>
            <person name="Grigoriev I.V."/>
            <person name="Buss L.W."/>
            <person name="Schierwater B."/>
            <person name="Dellaporta S.L."/>
            <person name="Rokhsar D.S."/>
        </authorList>
    </citation>
    <scope>NUCLEOTIDE SEQUENCE [LARGE SCALE GENOMIC DNA]</scope>
    <source>
        <strain evidence="5 6">Grell-BS-1999</strain>
    </source>
</reference>
<dbReference type="SUPFAM" id="SSF47986">
    <property type="entry name" value="DEATH domain"/>
    <property type="match status" value="1"/>
</dbReference>
<dbReference type="Proteomes" id="UP000009022">
    <property type="component" value="Unassembled WGS sequence"/>
</dbReference>
<dbReference type="InterPro" id="IPR011990">
    <property type="entry name" value="TPR-like_helical_dom_sf"/>
</dbReference>
<dbReference type="RefSeq" id="XP_002117588.1">
    <property type="nucleotide sequence ID" value="XM_002117552.1"/>
</dbReference>
<sequence length="1697" mass="196858">MAYLIISSSDCIGSSHYREKFNLANNSRNKKLSSEVGKRDFQIKKLEAMLNRADKFYENGSYIKAIDEYTQVDQIDNRKENLIDKNDLMEVKFRTTAGMMACHFQLYELDKANKYFTTAVSYAEDICERSLIAKCYNIKANICIREEKYDEALNYCDKAITYLDQKEGLTLYTIIEHDAAKVLILQHKYEQAWNIYIQSLQSQLKSISPLMKKDSKRSECLDLVHSDQLISEKNLSNQLNKVENCLREKEKKRLFLALLYDTAGNIFYLQSNYRVAIIQYLKSYRIKEKILKSQDYLLLISNEYLSKAYFASDQLDDAEKHYKFLTPEENCKGRNDYCERFKAKLKNVLGEICFKKGEYDTSISYYEYSKTFYSSSDRSEHEVELSKTLYGIGRVYLAKGEFKQALSMFEKSLKIQITISGHRGILGADTMDSIAEVYEKQNQLEEAQEWYETSFILRERVCQSNNLDLVSSYYSETRLEKYRRSDDKMLGSEKYMTEKDSLRQDQARIYEQIGKMLGLFSDYLSSQKMYQKALDMQNSLSEKNQINVSRLTRLIDKIAEKLKCEANNNCRTLNHCNEQPENPPYQPALSSTRLTNRAIDSNNANDGKIIEDSMANGTKIQAYRESEDKGYSQQMANRITFISLKTKGKYHPSKVPEQLATSSSSDHSQSELSEQKTTARKSANVEVRDKSSILIIARTAIREFKEAFETALDRGEFSNNFANIMLIGPNHEDKSFIYKLLTKQPESSPNATPVLINLDTIKQASNSDEKIILDRQSFIDSKVLSVIEKQGNISPNPELQRIFSSTLEIGNNQPSDKSRIAISSSNKIIVDNIDIDYPVNNNDNEITTASDNIISLLNETTKSLSSPSFSRCFQKFHQSRKYYHDNQFAKIWNFNNHAYYQPFKFQHNVYIAPFDVSIKLDKIVSSDYGVGRHDYMTSFQEWLINAIDWNTKENQLYISIDSQEDEIPLPIILFVATNSDDKLTEEAQWTRRSQFMDELDMKMPQYKSHFYSPEIIINTVGGNQSKDLEETVNSSSWNKLCEKIQNCILDVPFFKQKIKLKWYIMAELFDNPILVSDRIISHSQDKQNSTGMQYIQTLEQVYAKARNRMEQSEIINVLKFLHGIGEIIFSQYCETDSLIVTELSWFYDNFRKISTLVDNYKQRHLASSSKSREYCKWARDYGIVTKASVKCAISHEALMEEDIDSLLQVMERNRLIYKASRNLEDIKASMNEQYFFPHLLSSRKKEADSELRYGFQSPWLYLGFDKNSPLYITDQIFHQFLLSSQSELDVELYYHSAKYLPKHRNYTIIVEKSGSHIRIQYYYETVDESKEDDQITLEEISKLLSNDQLHVYFKTMLSKIVKDVHPERQEIDCGYFFPCLKCDQLIPFPIYVEEQIITCTNVKCLAKPKLADMKAWNSVLFSSRLPCNDIKSTLLNQESTSPDPSTLSTCDAEDTAKSSADREDENQSDYDSIADSSLQQNSGENLKSTSPFCGTKRKRNQLDSSSEDSKAARGRLDSTNEYCRAEFERKNSYDETRQTLRREFVLIPAEAENINGKQNTTYRSEALREDCWRFLKDSKPSLERLDSTNDENPYSPHSFCGATRLALEYCRKDFERKNPYDEIKQILRRESVLTSAKIENINGMQNPADRSVALMEILLTRDDYDFLVVCDALEISPARSLNTLGKRMKRKFEEFKC</sequence>
<feature type="repeat" description="TPR" evidence="3">
    <location>
        <begin position="386"/>
        <end position="419"/>
    </location>
</feature>
<dbReference type="PhylomeDB" id="B3SBG4"/>
<dbReference type="InterPro" id="IPR019734">
    <property type="entry name" value="TPR_rpt"/>
</dbReference>
<dbReference type="GeneID" id="6758801"/>
<dbReference type="Gene3D" id="1.25.40.10">
    <property type="entry name" value="Tetratricopeptide repeat domain"/>
    <property type="match status" value="2"/>
</dbReference>
<keyword evidence="6" id="KW-1185">Reference proteome</keyword>
<protein>
    <recommendedName>
        <fullName evidence="7">CHAT domain-containing protein</fullName>
    </recommendedName>
</protein>
<dbReference type="KEGG" id="tad:TRIADDRAFT_61609"/>
<evidence type="ECO:0000256" key="4">
    <source>
        <dbReference type="SAM" id="MobiDB-lite"/>
    </source>
</evidence>
<dbReference type="InParanoid" id="B3SBG4"/>
<dbReference type="Pfam" id="PF13181">
    <property type="entry name" value="TPR_8"/>
    <property type="match status" value="1"/>
</dbReference>
<feature type="region of interest" description="Disordered" evidence="4">
    <location>
        <begin position="1435"/>
        <end position="1515"/>
    </location>
</feature>
<evidence type="ECO:0000313" key="6">
    <source>
        <dbReference type="Proteomes" id="UP000009022"/>
    </source>
</evidence>
<dbReference type="SMART" id="SM00028">
    <property type="entry name" value="TPR"/>
    <property type="match status" value="7"/>
</dbReference>
<dbReference type="Pfam" id="PF13424">
    <property type="entry name" value="TPR_12"/>
    <property type="match status" value="1"/>
</dbReference>
<evidence type="ECO:0000256" key="1">
    <source>
        <dbReference type="ARBA" id="ARBA00022737"/>
    </source>
</evidence>
<organism evidence="5 6">
    <name type="scientific">Trichoplax adhaerens</name>
    <name type="common">Trichoplax reptans</name>
    <dbReference type="NCBI Taxonomy" id="10228"/>
    <lineage>
        <taxon>Eukaryota</taxon>
        <taxon>Metazoa</taxon>
        <taxon>Placozoa</taxon>
        <taxon>Uniplacotomia</taxon>
        <taxon>Trichoplacea</taxon>
        <taxon>Trichoplacidae</taxon>
        <taxon>Trichoplax</taxon>
    </lineage>
</organism>
<evidence type="ECO:0000256" key="3">
    <source>
        <dbReference type="PROSITE-ProRule" id="PRU00339"/>
    </source>
</evidence>
<gene>
    <name evidence="5" type="ORF">TRIADDRAFT_61609</name>
</gene>
<evidence type="ECO:0008006" key="7">
    <source>
        <dbReference type="Google" id="ProtNLM"/>
    </source>
</evidence>
<dbReference type="InterPro" id="IPR011029">
    <property type="entry name" value="DEATH-like_dom_sf"/>
</dbReference>
<accession>B3SBG4</accession>
<dbReference type="CDD" id="cd01671">
    <property type="entry name" value="CARD"/>
    <property type="match status" value="1"/>
</dbReference>
<dbReference type="Gene3D" id="1.10.533.10">
    <property type="entry name" value="Death Domain, Fas"/>
    <property type="match status" value="1"/>
</dbReference>
<dbReference type="PANTHER" id="PTHR45641:SF1">
    <property type="entry name" value="AAA+ ATPASE DOMAIN-CONTAINING PROTEIN"/>
    <property type="match status" value="1"/>
</dbReference>
<dbReference type="CTD" id="6758801"/>
<feature type="region of interest" description="Disordered" evidence="4">
    <location>
        <begin position="652"/>
        <end position="683"/>
    </location>
</feature>
<dbReference type="PROSITE" id="PS50005">
    <property type="entry name" value="TPR"/>
    <property type="match status" value="1"/>
</dbReference>
<dbReference type="EMBL" id="DS985264">
    <property type="protein sequence ID" value="EDV19998.1"/>
    <property type="molecule type" value="Genomic_DNA"/>
</dbReference>
<dbReference type="PANTHER" id="PTHR45641">
    <property type="entry name" value="TETRATRICOPEPTIDE REPEAT PROTEIN (AFU_ORTHOLOGUE AFUA_6G03870)"/>
    <property type="match status" value="1"/>
</dbReference>
<name>B3SBG4_TRIAD</name>